<dbReference type="InterPro" id="IPR023095">
    <property type="entry name" value="Ade_MeTrfase_dom_2"/>
</dbReference>
<proteinExistence type="inferred from homology"/>
<dbReference type="PANTHER" id="PTHR30481">
    <property type="entry name" value="DNA ADENINE METHYLASE"/>
    <property type="match status" value="1"/>
</dbReference>
<gene>
    <name evidence="9" type="ordered locus">BCQ_1008</name>
</gene>
<feature type="binding site" evidence="7">
    <location>
        <position position="182"/>
    </location>
    <ligand>
        <name>S-adenosyl-L-methionine</name>
        <dbReference type="ChEBI" id="CHEBI:59789"/>
    </ligand>
</feature>
<dbReference type="PROSITE" id="PS00092">
    <property type="entry name" value="N6_MTASE"/>
    <property type="match status" value="1"/>
</dbReference>
<comment type="similarity">
    <text evidence="1 8">Belongs to the N(4)/N(6)-methyltransferase family.</text>
</comment>
<evidence type="ECO:0000313" key="10">
    <source>
        <dbReference type="Proteomes" id="UP000000441"/>
    </source>
</evidence>
<keyword evidence="5 8" id="KW-0949">S-adenosyl-L-methionine</keyword>
<protein>
    <recommendedName>
        <fullName evidence="2 8">Site-specific DNA-methyltransferase (adenine-specific)</fullName>
        <ecNumber evidence="2 8">2.1.1.72</ecNumber>
    </recommendedName>
</protein>
<dbReference type="NCBIfam" id="TIGR00571">
    <property type="entry name" value="dam"/>
    <property type="match status" value="1"/>
</dbReference>
<evidence type="ECO:0000256" key="8">
    <source>
        <dbReference type="RuleBase" id="RU361257"/>
    </source>
</evidence>
<dbReference type="GO" id="GO:1904047">
    <property type="term" value="F:S-adenosyl-L-methionine binding"/>
    <property type="evidence" value="ECO:0007669"/>
    <property type="project" value="TreeGrafter"/>
</dbReference>
<evidence type="ECO:0000256" key="3">
    <source>
        <dbReference type="ARBA" id="ARBA00022603"/>
    </source>
</evidence>
<evidence type="ECO:0000256" key="7">
    <source>
        <dbReference type="PIRSR" id="PIRSR000398-1"/>
    </source>
</evidence>
<accession>B9IS76</accession>
<feature type="binding site" evidence="7">
    <location>
        <position position="59"/>
    </location>
    <ligand>
        <name>S-adenosyl-L-methionine</name>
        <dbReference type="ChEBI" id="CHEBI:59789"/>
    </ligand>
</feature>
<dbReference type="PANTHER" id="PTHR30481:SF3">
    <property type="entry name" value="DNA ADENINE METHYLASE"/>
    <property type="match status" value="1"/>
</dbReference>
<dbReference type="PIRSF" id="PIRSF000398">
    <property type="entry name" value="M_m6A_EcoRV"/>
    <property type="match status" value="1"/>
</dbReference>
<evidence type="ECO:0000256" key="2">
    <source>
        <dbReference type="ARBA" id="ARBA00011900"/>
    </source>
</evidence>
<dbReference type="GO" id="GO:0009307">
    <property type="term" value="P:DNA restriction-modification system"/>
    <property type="evidence" value="ECO:0007669"/>
    <property type="project" value="InterPro"/>
</dbReference>
<dbReference type="SUPFAM" id="SSF53335">
    <property type="entry name" value="S-adenosyl-L-methionine-dependent methyltransferases"/>
    <property type="match status" value="1"/>
</dbReference>
<dbReference type="GO" id="GO:0043565">
    <property type="term" value="F:sequence-specific DNA binding"/>
    <property type="evidence" value="ECO:0007669"/>
    <property type="project" value="TreeGrafter"/>
</dbReference>
<evidence type="ECO:0000313" key="9">
    <source>
        <dbReference type="EMBL" id="ACM11438.1"/>
    </source>
</evidence>
<evidence type="ECO:0000256" key="4">
    <source>
        <dbReference type="ARBA" id="ARBA00022679"/>
    </source>
</evidence>
<evidence type="ECO:0000256" key="5">
    <source>
        <dbReference type="ARBA" id="ARBA00022691"/>
    </source>
</evidence>
<dbReference type="InterPro" id="IPR002052">
    <property type="entry name" value="DNA_methylase_N6_adenine_CS"/>
</dbReference>
<keyword evidence="4 8" id="KW-0808">Transferase</keyword>
<name>B9IS76_BACCQ</name>
<dbReference type="AlphaFoldDB" id="B9IS76"/>
<dbReference type="Proteomes" id="UP000000441">
    <property type="component" value="Chromosome"/>
</dbReference>
<evidence type="ECO:0000256" key="6">
    <source>
        <dbReference type="ARBA" id="ARBA00047942"/>
    </source>
</evidence>
<dbReference type="EMBL" id="CP000227">
    <property type="protein sequence ID" value="ACM11438.1"/>
    <property type="molecule type" value="Genomic_DNA"/>
</dbReference>
<dbReference type="KEGG" id="bcq:BCQ_1008"/>
<feature type="binding site" evidence="7">
    <location>
        <position position="14"/>
    </location>
    <ligand>
        <name>S-adenosyl-L-methionine</name>
        <dbReference type="ChEBI" id="CHEBI:59789"/>
    </ligand>
</feature>
<comment type="catalytic activity">
    <reaction evidence="6 8">
        <text>a 2'-deoxyadenosine in DNA + S-adenosyl-L-methionine = an N(6)-methyl-2'-deoxyadenosine in DNA + S-adenosyl-L-homocysteine + H(+)</text>
        <dbReference type="Rhea" id="RHEA:15197"/>
        <dbReference type="Rhea" id="RHEA-COMP:12418"/>
        <dbReference type="Rhea" id="RHEA-COMP:12419"/>
        <dbReference type="ChEBI" id="CHEBI:15378"/>
        <dbReference type="ChEBI" id="CHEBI:57856"/>
        <dbReference type="ChEBI" id="CHEBI:59789"/>
        <dbReference type="ChEBI" id="CHEBI:90615"/>
        <dbReference type="ChEBI" id="CHEBI:90616"/>
        <dbReference type="EC" id="2.1.1.72"/>
    </reaction>
</comment>
<dbReference type="GO" id="GO:0032259">
    <property type="term" value="P:methylation"/>
    <property type="evidence" value="ECO:0007669"/>
    <property type="project" value="UniProtKB-KW"/>
</dbReference>
<dbReference type="EC" id="2.1.1.72" evidence="2 8"/>
<dbReference type="GO" id="GO:0006298">
    <property type="term" value="P:mismatch repair"/>
    <property type="evidence" value="ECO:0007669"/>
    <property type="project" value="TreeGrafter"/>
</dbReference>
<dbReference type="Gene3D" id="3.40.50.150">
    <property type="entry name" value="Vaccinia Virus protein VP39"/>
    <property type="match status" value="1"/>
</dbReference>
<dbReference type="HOGENOM" id="CLU_063430_0_0_9"/>
<dbReference type="GO" id="GO:0009007">
    <property type="term" value="F:site-specific DNA-methyltransferase (adenine-specific) activity"/>
    <property type="evidence" value="ECO:0007669"/>
    <property type="project" value="UniProtKB-UniRule"/>
</dbReference>
<dbReference type="Pfam" id="PF02086">
    <property type="entry name" value="MethyltransfD12"/>
    <property type="match status" value="1"/>
</dbReference>
<reference evidence="9 10" key="1">
    <citation type="journal article" date="2009" name="J. Bacteriol.">
        <title>Complete genome sequence of the extremophilic Bacillus cereus strain Q1 with industrial applications.</title>
        <authorList>
            <person name="Xiong Z."/>
            <person name="Jiang Y."/>
            <person name="Qi D."/>
            <person name="Lu H."/>
            <person name="Yang F."/>
            <person name="Yang J."/>
            <person name="Chen L."/>
            <person name="Sun L."/>
            <person name="Xu X."/>
            <person name="Xue Y."/>
            <person name="Zhu Y."/>
            <person name="Jin Q."/>
        </authorList>
    </citation>
    <scope>NUCLEOTIDE SEQUENCE [LARGE SCALE GENOMIC DNA]</scope>
    <source>
        <strain evidence="9 10">Q1</strain>
    </source>
</reference>
<sequence>MGNMNKKIIPFLKWAGGKRWFVQQYPHLLPENYNRYFEPFLGSGVVYFTLCPNDAVLNDRNKELIDAYKGIKFCWKKVYDLLIQHDKLHSKEYYYDIRSTSFTSLKEKAARMIYLNRTCFNGIYRVNKQGQFNVPVGSKTSVLLETDDFGELAKLLKKAKILNQDFEKIIDQAQYNDFVFVDPPYTVRHNQNGFVKYNEVLFSWDDQVRLSKSLIRAKNRGVKILMTNASHQSIRELYESEGFDLQVVSRFSSISASALHRDKYEELVIKVNMD</sequence>
<dbReference type="REBASE" id="20017">
    <property type="entry name" value="M.BceQORF1008P"/>
</dbReference>
<dbReference type="Gene3D" id="1.10.1020.10">
    <property type="entry name" value="Adenine-specific Methyltransferase, Domain 2"/>
    <property type="match status" value="1"/>
</dbReference>
<feature type="binding site" evidence="7">
    <location>
        <position position="18"/>
    </location>
    <ligand>
        <name>S-adenosyl-L-methionine</name>
        <dbReference type="ChEBI" id="CHEBI:59789"/>
    </ligand>
</feature>
<dbReference type="InterPro" id="IPR012327">
    <property type="entry name" value="MeTrfase_D12"/>
</dbReference>
<keyword evidence="3 8" id="KW-0489">Methyltransferase</keyword>
<organism evidence="9 10">
    <name type="scientific">Bacillus cereus (strain Q1)</name>
    <dbReference type="NCBI Taxonomy" id="361100"/>
    <lineage>
        <taxon>Bacteria</taxon>
        <taxon>Bacillati</taxon>
        <taxon>Bacillota</taxon>
        <taxon>Bacilli</taxon>
        <taxon>Bacillales</taxon>
        <taxon>Bacillaceae</taxon>
        <taxon>Bacillus</taxon>
        <taxon>Bacillus cereus group</taxon>
    </lineage>
</organism>
<dbReference type="PRINTS" id="PR00505">
    <property type="entry name" value="D12N6MTFRASE"/>
</dbReference>
<evidence type="ECO:0000256" key="1">
    <source>
        <dbReference type="ARBA" id="ARBA00006594"/>
    </source>
</evidence>
<dbReference type="InterPro" id="IPR029063">
    <property type="entry name" value="SAM-dependent_MTases_sf"/>
</dbReference>
<dbReference type="InterPro" id="IPR012263">
    <property type="entry name" value="M_m6A_EcoRV"/>
</dbReference>